<organism evidence="1">
    <name type="scientific">mine drainage metagenome</name>
    <dbReference type="NCBI Taxonomy" id="410659"/>
    <lineage>
        <taxon>unclassified sequences</taxon>
        <taxon>metagenomes</taxon>
        <taxon>ecological metagenomes</taxon>
    </lineage>
</organism>
<dbReference type="Gene3D" id="1.10.10.10">
    <property type="entry name" value="Winged helix-like DNA-binding domain superfamily/Winged helix DNA-binding domain"/>
    <property type="match status" value="1"/>
</dbReference>
<gene>
    <name evidence="1" type="ORF">B1B_07129</name>
</gene>
<proteinExistence type="predicted"/>
<protein>
    <submittedName>
        <fullName evidence="1">Transposase IS3/IS911</fullName>
    </submittedName>
</protein>
<reference evidence="1" key="2">
    <citation type="journal article" date="2014" name="ISME J.">
        <title>Microbial stratification in low pH oxic and suboxic macroscopic growths along an acid mine drainage.</title>
        <authorList>
            <person name="Mendez-Garcia C."/>
            <person name="Mesa V."/>
            <person name="Sprenger R.R."/>
            <person name="Richter M."/>
            <person name="Diez M.S."/>
            <person name="Solano J."/>
            <person name="Bargiela R."/>
            <person name="Golyshina O.V."/>
            <person name="Manteca A."/>
            <person name="Ramos J.L."/>
            <person name="Gallego J.R."/>
            <person name="Llorente I."/>
            <person name="Martins Dos Santos V.A."/>
            <person name="Jensen O.N."/>
            <person name="Pelaez A.I."/>
            <person name="Sanchez J."/>
            <person name="Ferrer M."/>
        </authorList>
    </citation>
    <scope>NUCLEOTIDE SEQUENCE</scope>
</reference>
<dbReference type="SUPFAM" id="SSF46689">
    <property type="entry name" value="Homeodomain-like"/>
    <property type="match status" value="1"/>
</dbReference>
<dbReference type="InterPro" id="IPR036388">
    <property type="entry name" value="WH-like_DNA-bd_sf"/>
</dbReference>
<dbReference type="AlphaFoldDB" id="T1B2E5"/>
<dbReference type="GO" id="GO:0003677">
    <property type="term" value="F:DNA binding"/>
    <property type="evidence" value="ECO:0007669"/>
    <property type="project" value="InterPro"/>
</dbReference>
<name>T1B2E5_9ZZZZ</name>
<dbReference type="GO" id="GO:0004803">
    <property type="term" value="F:transposase activity"/>
    <property type="evidence" value="ECO:0007669"/>
    <property type="project" value="InterPro"/>
</dbReference>
<dbReference type="EMBL" id="AUZY01004533">
    <property type="protein sequence ID" value="EQD62733.1"/>
    <property type="molecule type" value="Genomic_DNA"/>
</dbReference>
<dbReference type="Pfam" id="PF01527">
    <property type="entry name" value="HTH_Tnp_1"/>
    <property type="match status" value="1"/>
</dbReference>
<dbReference type="GO" id="GO:0006313">
    <property type="term" value="P:DNA transposition"/>
    <property type="evidence" value="ECO:0007669"/>
    <property type="project" value="InterPro"/>
</dbReference>
<dbReference type="InterPro" id="IPR009057">
    <property type="entry name" value="Homeodomain-like_sf"/>
</dbReference>
<evidence type="ECO:0000313" key="1">
    <source>
        <dbReference type="EMBL" id="EQD62733.1"/>
    </source>
</evidence>
<reference evidence="1" key="1">
    <citation type="submission" date="2013-08" db="EMBL/GenBank/DDBJ databases">
        <authorList>
            <person name="Mendez C."/>
            <person name="Richter M."/>
            <person name="Ferrer M."/>
            <person name="Sanchez J."/>
        </authorList>
    </citation>
    <scope>NUCLEOTIDE SEQUENCE</scope>
</reference>
<dbReference type="InterPro" id="IPR002514">
    <property type="entry name" value="Transposase_8"/>
</dbReference>
<accession>T1B2E5</accession>
<comment type="caution">
    <text evidence="1">The sequence shown here is derived from an EMBL/GenBank/DDBJ whole genome shotgun (WGS) entry which is preliminary data.</text>
</comment>
<sequence>MAKSKPGQKRYPPELKERATKMVRDLRAQDPKDINVISRVARQLGVGTESLRTWVKQAEIDDGRRAGLTTEERAELTRLRKENFELQRSNDILQAAATFFGAQLERRQQKR</sequence>